<evidence type="ECO:0000313" key="2">
    <source>
        <dbReference type="Proteomes" id="UP000268033"/>
    </source>
</evidence>
<protein>
    <recommendedName>
        <fullName evidence="3">Lipoprotein</fullName>
    </recommendedName>
</protein>
<name>A0A3N1PJK7_9GAMM</name>
<dbReference type="PROSITE" id="PS51257">
    <property type="entry name" value="PROKAR_LIPOPROTEIN"/>
    <property type="match status" value="1"/>
</dbReference>
<comment type="caution">
    <text evidence="1">The sequence shown here is derived from an EMBL/GenBank/DDBJ whole genome shotgun (WGS) entry which is preliminary data.</text>
</comment>
<evidence type="ECO:0008006" key="3">
    <source>
        <dbReference type="Google" id="ProtNLM"/>
    </source>
</evidence>
<dbReference type="EMBL" id="RJUL01000004">
    <property type="protein sequence ID" value="ROQ27401.1"/>
    <property type="molecule type" value="Genomic_DNA"/>
</dbReference>
<gene>
    <name evidence="1" type="ORF">EDC28_10449</name>
</gene>
<organism evidence="1 2">
    <name type="scientific">Gallaecimonas pentaromativorans</name>
    <dbReference type="NCBI Taxonomy" id="584787"/>
    <lineage>
        <taxon>Bacteria</taxon>
        <taxon>Pseudomonadati</taxon>
        <taxon>Pseudomonadota</taxon>
        <taxon>Gammaproteobacteria</taxon>
        <taxon>Enterobacterales</taxon>
        <taxon>Gallaecimonadaceae</taxon>
        <taxon>Gallaecimonas</taxon>
    </lineage>
</organism>
<evidence type="ECO:0000313" key="1">
    <source>
        <dbReference type="EMBL" id="ROQ27401.1"/>
    </source>
</evidence>
<dbReference type="RefSeq" id="WP_123421278.1">
    <property type="nucleotide sequence ID" value="NZ_JBLXAC010000004.1"/>
</dbReference>
<accession>A0A3N1PJK7</accession>
<keyword evidence="2" id="KW-1185">Reference proteome</keyword>
<dbReference type="STRING" id="584787.GCA_001247655_02490"/>
<reference evidence="1 2" key="1">
    <citation type="submission" date="2018-11" db="EMBL/GenBank/DDBJ databases">
        <title>Genomic Encyclopedia of Type Strains, Phase IV (KMG-IV): sequencing the most valuable type-strain genomes for metagenomic binning, comparative biology and taxonomic classification.</title>
        <authorList>
            <person name="Goeker M."/>
        </authorList>
    </citation>
    <scope>NUCLEOTIDE SEQUENCE [LARGE SCALE GENOMIC DNA]</scope>
    <source>
        <strain evidence="1 2">DSM 21945</strain>
    </source>
</reference>
<dbReference type="Proteomes" id="UP000268033">
    <property type="component" value="Unassembled WGS sequence"/>
</dbReference>
<sequence length="132" mass="13956">MKKWAFLMALGLGACTSVPPEGVDARMHQWQGYSAEALMDKWGVPAQTNKVEGQDWLIYRDTKTGSKPSIGIGVGGGSGNVFGSLGTVFGGGPSVDGCTRQVVVVDGKVSQIRWQGDPKLCWELTPSPTGSQ</sequence>
<proteinExistence type="predicted"/>
<dbReference type="AlphaFoldDB" id="A0A3N1PJK7"/>